<accession>A0A1I1G968</accession>
<evidence type="ECO:0000259" key="1">
    <source>
        <dbReference type="PROSITE" id="PS50943"/>
    </source>
</evidence>
<dbReference type="InterPro" id="IPR010982">
    <property type="entry name" value="Lambda_DNA-bd_dom_sf"/>
</dbReference>
<dbReference type="EMBL" id="FOLH01000002">
    <property type="protein sequence ID" value="SFC05700.1"/>
    <property type="molecule type" value="Genomic_DNA"/>
</dbReference>
<dbReference type="GO" id="GO:0003677">
    <property type="term" value="F:DNA binding"/>
    <property type="evidence" value="ECO:0007669"/>
    <property type="project" value="UniProtKB-KW"/>
</dbReference>
<dbReference type="SUPFAM" id="SSF47413">
    <property type="entry name" value="lambda repressor-like DNA-binding domains"/>
    <property type="match status" value="1"/>
</dbReference>
<evidence type="ECO:0000313" key="2">
    <source>
        <dbReference type="EMBL" id="SFC05700.1"/>
    </source>
</evidence>
<dbReference type="PANTHER" id="PTHR20930:SF0">
    <property type="entry name" value="PROTEIN ILRUN"/>
    <property type="match status" value="1"/>
</dbReference>
<keyword evidence="3" id="KW-1185">Reference proteome</keyword>
<reference evidence="2 3" key="1">
    <citation type="submission" date="2016-10" db="EMBL/GenBank/DDBJ databases">
        <authorList>
            <person name="de Groot N.N."/>
        </authorList>
    </citation>
    <scope>NUCLEOTIDE SEQUENCE [LARGE SCALE GENOMIC DNA]</scope>
    <source>
        <strain evidence="2 3">DSM 18438</strain>
    </source>
</reference>
<name>A0A1I1G968_9GAMM</name>
<dbReference type="Pfam" id="PF13443">
    <property type="entry name" value="HTH_26"/>
    <property type="match status" value="1"/>
</dbReference>
<dbReference type="Proteomes" id="UP000199058">
    <property type="component" value="Unassembled WGS sequence"/>
</dbReference>
<dbReference type="AlphaFoldDB" id="A0A1I1G968"/>
<dbReference type="PANTHER" id="PTHR20930">
    <property type="entry name" value="OVARIAN CARCINOMA ANTIGEN CA125-RELATED"/>
    <property type="match status" value="1"/>
</dbReference>
<protein>
    <submittedName>
        <fullName evidence="2">Cro/C1-type HTH DNA-binding domain-containing protein</fullName>
    </submittedName>
</protein>
<proteinExistence type="predicted"/>
<dbReference type="OrthoDB" id="166850at2"/>
<dbReference type="CDD" id="cd14947">
    <property type="entry name" value="NBR1_like"/>
    <property type="match status" value="1"/>
</dbReference>
<dbReference type="Gene3D" id="2.60.40.10">
    <property type="entry name" value="Immunoglobulins"/>
    <property type="match status" value="1"/>
</dbReference>
<dbReference type="InterPro" id="IPR013783">
    <property type="entry name" value="Ig-like_fold"/>
</dbReference>
<dbReference type="Gene3D" id="1.10.260.40">
    <property type="entry name" value="lambda repressor-like DNA-binding domains"/>
    <property type="match status" value="1"/>
</dbReference>
<evidence type="ECO:0000313" key="3">
    <source>
        <dbReference type="Proteomes" id="UP000199058"/>
    </source>
</evidence>
<gene>
    <name evidence="2" type="ORF">SAMN05660443_1358</name>
</gene>
<keyword evidence="2" id="KW-0238">DNA-binding</keyword>
<dbReference type="Pfam" id="PF16158">
    <property type="entry name" value="N_BRCA1_IG"/>
    <property type="match status" value="1"/>
</dbReference>
<dbReference type="PROSITE" id="PS50943">
    <property type="entry name" value="HTH_CROC1"/>
    <property type="match status" value="1"/>
</dbReference>
<dbReference type="CDD" id="cd00093">
    <property type="entry name" value="HTH_XRE"/>
    <property type="match status" value="1"/>
</dbReference>
<dbReference type="InterPro" id="IPR032350">
    <property type="entry name" value="Nbr1_FW"/>
</dbReference>
<organism evidence="2 3">
    <name type="scientific">Marinospirillum celere</name>
    <dbReference type="NCBI Taxonomy" id="1122252"/>
    <lineage>
        <taxon>Bacteria</taxon>
        <taxon>Pseudomonadati</taxon>
        <taxon>Pseudomonadota</taxon>
        <taxon>Gammaproteobacteria</taxon>
        <taxon>Oceanospirillales</taxon>
        <taxon>Oceanospirillaceae</taxon>
        <taxon>Marinospirillum</taxon>
    </lineage>
</organism>
<feature type="domain" description="HTH cro/C1-type" evidence="1">
    <location>
        <begin position="9"/>
        <end position="64"/>
    </location>
</feature>
<sequence length="223" mass="24970">MRMDLETYIRQRARNLNISLSQLCREAGISRQTLYEAWSLSGKYPSLNTLVNIAYTLKVHPLRLLQLLFGDQELPETIKSIPGDRSAFVGDITYPDGEYVMPGETFTKVWAIQNIGEVAWEGRSLICQDDELIVFSNAGDELCLAQQLIPTEAIIPIPYTPPGQTIEIAAEFTAPDSPGTVMSYWKMVNSEGNFCYSKSKGLWVKVTIITPTRSAQGEILEEE</sequence>
<dbReference type="InterPro" id="IPR001387">
    <property type="entry name" value="Cro/C1-type_HTH"/>
</dbReference>